<evidence type="ECO:0000313" key="1">
    <source>
        <dbReference type="EMBL" id="RXH67846.1"/>
    </source>
</evidence>
<protein>
    <submittedName>
        <fullName evidence="1">Uncharacterized protein</fullName>
    </submittedName>
</protein>
<keyword evidence="2" id="KW-1185">Reference proteome</keyword>
<accession>A0A498H8X9</accession>
<reference evidence="1 2" key="1">
    <citation type="submission" date="2018-10" db="EMBL/GenBank/DDBJ databases">
        <title>A high-quality apple genome assembly.</title>
        <authorList>
            <person name="Hu J."/>
        </authorList>
    </citation>
    <scope>NUCLEOTIDE SEQUENCE [LARGE SCALE GENOMIC DNA]</scope>
    <source>
        <strain evidence="2">cv. HFTH1</strain>
        <tissue evidence="1">Young leaf</tissue>
    </source>
</reference>
<proteinExistence type="predicted"/>
<gene>
    <name evidence="1" type="ORF">DVH24_027993</name>
</gene>
<dbReference type="Proteomes" id="UP000290289">
    <property type="component" value="Chromosome 17"/>
</dbReference>
<dbReference type="AlphaFoldDB" id="A0A498H8X9"/>
<evidence type="ECO:0000313" key="2">
    <source>
        <dbReference type="Proteomes" id="UP000290289"/>
    </source>
</evidence>
<comment type="caution">
    <text evidence="1">The sequence shown here is derived from an EMBL/GenBank/DDBJ whole genome shotgun (WGS) entry which is preliminary data.</text>
</comment>
<sequence>MTGFHNLEGNHINFNSFMLVINPLSPLSSLLSTLSPLPLGEIPPPSCILAPSSLSRNGAVVHRSPMTVKLYLQNPLPTLFPNPRLVWERRDGEERSWSGVNVCDEAGAGSEVEPVVIARVLVGVKVKADKDVPQRRSRVLEKIVVNSNSLMFLKLMIGLSFRDHYIWDHNLVKSQVRSIFSKDDCGMVNPNHAIIFSRQ</sequence>
<organism evidence="1 2">
    <name type="scientific">Malus domestica</name>
    <name type="common">Apple</name>
    <name type="synonym">Pyrus malus</name>
    <dbReference type="NCBI Taxonomy" id="3750"/>
    <lineage>
        <taxon>Eukaryota</taxon>
        <taxon>Viridiplantae</taxon>
        <taxon>Streptophyta</taxon>
        <taxon>Embryophyta</taxon>
        <taxon>Tracheophyta</taxon>
        <taxon>Spermatophyta</taxon>
        <taxon>Magnoliopsida</taxon>
        <taxon>eudicotyledons</taxon>
        <taxon>Gunneridae</taxon>
        <taxon>Pentapetalae</taxon>
        <taxon>rosids</taxon>
        <taxon>fabids</taxon>
        <taxon>Rosales</taxon>
        <taxon>Rosaceae</taxon>
        <taxon>Amygdaloideae</taxon>
        <taxon>Maleae</taxon>
        <taxon>Malus</taxon>
    </lineage>
</organism>
<dbReference type="EMBL" id="RDQH01000343">
    <property type="protein sequence ID" value="RXH67846.1"/>
    <property type="molecule type" value="Genomic_DNA"/>
</dbReference>
<name>A0A498H8X9_MALDO</name>